<dbReference type="OrthoDB" id="7347280at2"/>
<dbReference type="PROSITE" id="PS50949">
    <property type="entry name" value="HTH_GNTR"/>
    <property type="match status" value="1"/>
</dbReference>
<dbReference type="SUPFAM" id="SSF48008">
    <property type="entry name" value="GntR ligand-binding domain-like"/>
    <property type="match status" value="1"/>
</dbReference>
<feature type="domain" description="HTH gntR-type" evidence="4">
    <location>
        <begin position="16"/>
        <end position="84"/>
    </location>
</feature>
<dbReference type="InterPro" id="IPR036388">
    <property type="entry name" value="WH-like_DNA-bd_sf"/>
</dbReference>
<dbReference type="InterPro" id="IPR008920">
    <property type="entry name" value="TF_FadR/GntR_C"/>
</dbReference>
<keyword evidence="2" id="KW-0238">DNA-binding</keyword>
<dbReference type="InterPro" id="IPR011711">
    <property type="entry name" value="GntR_C"/>
</dbReference>
<gene>
    <name evidence="5" type="ORF">COO20_07355</name>
</gene>
<evidence type="ECO:0000256" key="3">
    <source>
        <dbReference type="ARBA" id="ARBA00023163"/>
    </source>
</evidence>
<evidence type="ECO:0000256" key="2">
    <source>
        <dbReference type="ARBA" id="ARBA00023125"/>
    </source>
</evidence>
<dbReference type="SMART" id="SM00345">
    <property type="entry name" value="HTH_GNTR"/>
    <property type="match status" value="1"/>
</dbReference>
<dbReference type="Proteomes" id="UP000233597">
    <property type="component" value="Unassembled WGS sequence"/>
</dbReference>
<dbReference type="AlphaFoldDB" id="A0A2N3KVG4"/>
<dbReference type="RefSeq" id="WP_101265112.1">
    <property type="nucleotide sequence ID" value="NZ_NWTK01000004.1"/>
</dbReference>
<dbReference type="PANTHER" id="PTHR43537:SF5">
    <property type="entry name" value="UXU OPERON TRANSCRIPTIONAL REGULATOR"/>
    <property type="match status" value="1"/>
</dbReference>
<comment type="caution">
    <text evidence="5">The sequence shown here is derived from an EMBL/GenBank/DDBJ whole genome shotgun (WGS) entry which is preliminary data.</text>
</comment>
<dbReference type="PRINTS" id="PR00035">
    <property type="entry name" value="HTHGNTR"/>
</dbReference>
<evidence type="ECO:0000313" key="6">
    <source>
        <dbReference type="Proteomes" id="UP000233597"/>
    </source>
</evidence>
<evidence type="ECO:0000313" key="5">
    <source>
        <dbReference type="EMBL" id="PKR54569.1"/>
    </source>
</evidence>
<dbReference type="GO" id="GO:0003677">
    <property type="term" value="F:DNA binding"/>
    <property type="evidence" value="ECO:0007669"/>
    <property type="project" value="UniProtKB-KW"/>
</dbReference>
<proteinExistence type="predicted"/>
<dbReference type="PANTHER" id="PTHR43537">
    <property type="entry name" value="TRANSCRIPTIONAL REGULATOR, GNTR FAMILY"/>
    <property type="match status" value="1"/>
</dbReference>
<dbReference type="CDD" id="cd07377">
    <property type="entry name" value="WHTH_GntR"/>
    <property type="match status" value="1"/>
</dbReference>
<keyword evidence="1" id="KW-0805">Transcription regulation</keyword>
<dbReference type="Pfam" id="PF07729">
    <property type="entry name" value="FCD"/>
    <property type="match status" value="1"/>
</dbReference>
<dbReference type="EMBL" id="NWTK01000004">
    <property type="protein sequence ID" value="PKR54569.1"/>
    <property type="molecule type" value="Genomic_DNA"/>
</dbReference>
<dbReference type="InterPro" id="IPR000524">
    <property type="entry name" value="Tscrpt_reg_HTH_GntR"/>
</dbReference>
<protein>
    <recommendedName>
        <fullName evidence="4">HTH gntR-type domain-containing protein</fullName>
    </recommendedName>
</protein>
<organism evidence="5 6">
    <name type="scientific">Thalassospira marina</name>
    <dbReference type="NCBI Taxonomy" id="2048283"/>
    <lineage>
        <taxon>Bacteria</taxon>
        <taxon>Pseudomonadati</taxon>
        <taxon>Pseudomonadota</taxon>
        <taxon>Alphaproteobacteria</taxon>
        <taxon>Rhodospirillales</taxon>
        <taxon>Thalassospiraceae</taxon>
        <taxon>Thalassospira</taxon>
    </lineage>
</organism>
<dbReference type="GO" id="GO:0003700">
    <property type="term" value="F:DNA-binding transcription factor activity"/>
    <property type="evidence" value="ECO:0007669"/>
    <property type="project" value="InterPro"/>
</dbReference>
<reference evidence="5 6" key="1">
    <citation type="submission" date="2017-09" db="EMBL/GenBank/DDBJ databases">
        <title>Biodiversity and function of Thalassospira species in the particle-attached aromatic-hydrocarbon-degrading consortia from the surface seawater of the South China Sea.</title>
        <authorList>
            <person name="Dong C."/>
            <person name="Liu R."/>
            <person name="Shao Z."/>
        </authorList>
    </citation>
    <scope>NUCLEOTIDE SEQUENCE [LARGE SCALE GENOMIC DNA]</scope>
    <source>
        <strain evidence="5 6">CSC1P2</strain>
    </source>
</reference>
<dbReference type="Gene3D" id="1.20.120.530">
    <property type="entry name" value="GntR ligand-binding domain-like"/>
    <property type="match status" value="1"/>
</dbReference>
<dbReference type="SUPFAM" id="SSF46785">
    <property type="entry name" value="Winged helix' DNA-binding domain"/>
    <property type="match status" value="1"/>
</dbReference>
<evidence type="ECO:0000259" key="4">
    <source>
        <dbReference type="PROSITE" id="PS50949"/>
    </source>
</evidence>
<keyword evidence="3" id="KW-0804">Transcription</keyword>
<dbReference type="SMART" id="SM00895">
    <property type="entry name" value="FCD"/>
    <property type="match status" value="1"/>
</dbReference>
<dbReference type="Gene3D" id="1.10.10.10">
    <property type="entry name" value="Winged helix-like DNA-binding domain superfamily/Winged helix DNA-binding domain"/>
    <property type="match status" value="1"/>
</dbReference>
<accession>A0A2N3KVG4</accession>
<evidence type="ECO:0000256" key="1">
    <source>
        <dbReference type="ARBA" id="ARBA00023015"/>
    </source>
</evidence>
<name>A0A2N3KVG4_9PROT</name>
<dbReference type="InterPro" id="IPR036390">
    <property type="entry name" value="WH_DNA-bd_sf"/>
</dbReference>
<dbReference type="Pfam" id="PF00392">
    <property type="entry name" value="GntR"/>
    <property type="match status" value="1"/>
</dbReference>
<sequence length="253" mass="28235">MQKTDPNHYEKIIRPRRLPDEIAANLTGQISNGILRPGDKLPTEQELASNYGVARTVVREAVSQLKSDGMIQSKQGVGAFVSEPGSRNVFRISPDCFAKRKELVQILQLRTSNEAGAAALAADARSEEDLVLIHDELQSMQGATGQSSFEMAEHRYDAERRFYRAIARASGNGYFYDFLTMLDGRIDANLRNVAIKNVMTAEWGEAVFAEHKMVYEAIRTQNRTAAEMAVRQHFENAAGRLMERADIADIAEI</sequence>